<reference evidence="3" key="1">
    <citation type="submission" date="2017-02" db="UniProtKB">
        <authorList>
            <consortium name="WormBaseParasite"/>
        </authorList>
    </citation>
    <scope>IDENTIFICATION</scope>
</reference>
<dbReference type="Proteomes" id="UP000046392">
    <property type="component" value="Unplaced"/>
</dbReference>
<keyword evidence="1" id="KW-0472">Membrane</keyword>
<keyword evidence="2" id="KW-1185">Reference proteome</keyword>
<dbReference type="STRING" id="174720.A0A0N5B9W6"/>
<dbReference type="WBParaSite" id="SPAL_0000283600.1">
    <property type="protein sequence ID" value="SPAL_0000283600.1"/>
    <property type="gene ID" value="SPAL_0000283600"/>
</dbReference>
<accession>A0A0N5B9W6</accession>
<keyword evidence="1" id="KW-1133">Transmembrane helix</keyword>
<evidence type="ECO:0000313" key="3">
    <source>
        <dbReference type="WBParaSite" id="SPAL_0000283600.1"/>
    </source>
</evidence>
<protein>
    <submittedName>
        <fullName evidence="3">Uncharacterized protein</fullName>
    </submittedName>
</protein>
<feature type="transmembrane region" description="Helical" evidence="1">
    <location>
        <begin position="85"/>
        <end position="107"/>
    </location>
</feature>
<organism evidence="2 3">
    <name type="scientific">Strongyloides papillosus</name>
    <name type="common">Intestinal threadworm</name>
    <dbReference type="NCBI Taxonomy" id="174720"/>
    <lineage>
        <taxon>Eukaryota</taxon>
        <taxon>Metazoa</taxon>
        <taxon>Ecdysozoa</taxon>
        <taxon>Nematoda</taxon>
        <taxon>Chromadorea</taxon>
        <taxon>Rhabditida</taxon>
        <taxon>Tylenchina</taxon>
        <taxon>Panagrolaimomorpha</taxon>
        <taxon>Strongyloidoidea</taxon>
        <taxon>Strongyloididae</taxon>
        <taxon>Strongyloides</taxon>
    </lineage>
</organism>
<name>A0A0N5B9W6_STREA</name>
<evidence type="ECO:0000256" key="1">
    <source>
        <dbReference type="SAM" id="Phobius"/>
    </source>
</evidence>
<dbReference type="AlphaFoldDB" id="A0A0N5B9W6"/>
<proteinExistence type="predicted"/>
<evidence type="ECO:0000313" key="2">
    <source>
        <dbReference type="Proteomes" id="UP000046392"/>
    </source>
</evidence>
<sequence>MSLSKATAGLIPRFSLLVVARRGAAGTLGATPQKAARKLLVPASESGFFNYDRDWSRDSRYSKPQKLGDTPMRFLSRKLGHAYEIYPLFFLTGLWVVLFAYTVYYSFEKMEVWLDRSSGSAPWSWDRIRNNYWKKPTLVYDPTGVSHRRLEIMETLQDEMLEAAKKQGKM</sequence>
<keyword evidence="1" id="KW-0812">Transmembrane</keyword>